<dbReference type="Proteomes" id="UP000326272">
    <property type="component" value="Segment"/>
</dbReference>
<reference evidence="2 3" key="1">
    <citation type="submission" date="2019-08" db="EMBL/GenBank/DDBJ databases">
        <authorList>
            <person name="Birge L.R."/>
            <person name="Bivans L.D."/>
            <person name="Blakestad S.M."/>
            <person name="Chesley E.K."/>
            <person name="Frank J.E."/>
            <person name="Hoagland S."/>
            <person name="Hultquist J."/>
            <person name="Lee N.R."/>
            <person name="Pena P.B."/>
            <person name="Ramsey E.P."/>
            <person name="Chia C."/>
            <person name="Gurney S.M.R."/>
            <person name="Garlena R.A."/>
            <person name="Russell D.A."/>
            <person name="Pope W.H."/>
            <person name="Jacobs-Sera D."/>
            <person name="Hatfull G.F."/>
        </authorList>
    </citation>
    <scope>NUCLEOTIDE SEQUENCE [LARGE SCALE GENOMIC DNA]</scope>
</reference>
<evidence type="ECO:0000313" key="2">
    <source>
        <dbReference type="EMBL" id="QFG05138.1"/>
    </source>
</evidence>
<protein>
    <submittedName>
        <fullName evidence="2">Uncharacterized protein</fullName>
    </submittedName>
</protein>
<dbReference type="KEGG" id="vg:80559324"/>
<accession>A0A5J6T550</accession>
<dbReference type="EMBL" id="MN310549">
    <property type="protein sequence ID" value="QFG05138.1"/>
    <property type="molecule type" value="Genomic_DNA"/>
</dbReference>
<feature type="compositionally biased region" description="Polar residues" evidence="1">
    <location>
        <begin position="9"/>
        <end position="18"/>
    </location>
</feature>
<gene>
    <name evidence="2" type="primary">62</name>
    <name evidence="2" type="ORF">SEA_GIBBOUS_62</name>
</gene>
<keyword evidence="3" id="KW-1185">Reference proteome</keyword>
<evidence type="ECO:0000313" key="3">
    <source>
        <dbReference type="Proteomes" id="UP000326272"/>
    </source>
</evidence>
<name>A0A5J6T550_9CAUD</name>
<proteinExistence type="predicted"/>
<dbReference type="RefSeq" id="YP_010842532.1">
    <property type="nucleotide sequence ID" value="NC_079141.1"/>
</dbReference>
<organism evidence="2 3">
    <name type="scientific">Gordonia phage Gibbous</name>
    <dbReference type="NCBI Taxonomy" id="2652405"/>
    <lineage>
        <taxon>Viruses</taxon>
        <taxon>Duplodnaviria</taxon>
        <taxon>Heunggongvirae</taxon>
        <taxon>Uroviricota</taxon>
        <taxon>Caudoviricetes</taxon>
        <taxon>Aziravirus</taxon>
        <taxon>Aziravirus gibbous</taxon>
    </lineage>
</organism>
<sequence>MARRRKSDGTSTGHSATDNGWFIPTGVAVSKVEDHARKLWDKADPWDGDQLRAIGRVEGMAIALAILKGSTAKDELKRIKYGRPGSPEERAGNV</sequence>
<dbReference type="GeneID" id="80559324"/>
<evidence type="ECO:0000256" key="1">
    <source>
        <dbReference type="SAM" id="MobiDB-lite"/>
    </source>
</evidence>
<feature type="region of interest" description="Disordered" evidence="1">
    <location>
        <begin position="1"/>
        <end position="20"/>
    </location>
</feature>